<accession>A0ABT0BY68</accession>
<name>A0ABT0BY68_9BACT</name>
<evidence type="ECO:0008006" key="4">
    <source>
        <dbReference type="Google" id="ProtNLM"/>
    </source>
</evidence>
<organism evidence="2 3">
    <name type="scientific">Parabacteroides faecalis</name>
    <dbReference type="NCBI Taxonomy" id="2924040"/>
    <lineage>
        <taxon>Bacteria</taxon>
        <taxon>Pseudomonadati</taxon>
        <taxon>Bacteroidota</taxon>
        <taxon>Bacteroidia</taxon>
        <taxon>Bacteroidales</taxon>
        <taxon>Tannerellaceae</taxon>
        <taxon>Parabacteroides</taxon>
    </lineage>
</organism>
<keyword evidence="3" id="KW-1185">Reference proteome</keyword>
<keyword evidence="1" id="KW-1133">Transmembrane helix</keyword>
<evidence type="ECO:0000313" key="3">
    <source>
        <dbReference type="Proteomes" id="UP001165444"/>
    </source>
</evidence>
<feature type="transmembrane region" description="Helical" evidence="1">
    <location>
        <begin position="55"/>
        <end position="75"/>
    </location>
</feature>
<gene>
    <name evidence="2" type="ORF">MUN53_03475</name>
</gene>
<sequence length="135" mass="15565">MNDQQIDELIRQALKDQSRVPAHLEKRLEQHIDQLAAEDRKEVRIPMYRNRIRRWCVAASILLVLGVGTTVYFSASDARPKDTFDNPEEAAMAAEHALTLLSQNLNKGFGEMNQARQEMEKIHAVWTKHINDQTK</sequence>
<dbReference type="RefSeq" id="WP_243323417.1">
    <property type="nucleotide sequence ID" value="NZ_JAKZMM010000006.1"/>
</dbReference>
<evidence type="ECO:0000313" key="2">
    <source>
        <dbReference type="EMBL" id="MCJ2379674.1"/>
    </source>
</evidence>
<proteinExistence type="predicted"/>
<dbReference type="EMBL" id="JAKZMM010000006">
    <property type="protein sequence ID" value="MCJ2379674.1"/>
    <property type="molecule type" value="Genomic_DNA"/>
</dbReference>
<keyword evidence="1" id="KW-0472">Membrane</keyword>
<reference evidence="2 3" key="1">
    <citation type="submission" date="2022-03" db="EMBL/GenBank/DDBJ databases">
        <title>Parabacteroides sp. nov. isolated from swine feces.</title>
        <authorList>
            <person name="Bak J.E."/>
        </authorList>
    </citation>
    <scope>NUCLEOTIDE SEQUENCE [LARGE SCALE GENOMIC DNA]</scope>
    <source>
        <strain evidence="2 3">AGMB00274</strain>
    </source>
</reference>
<evidence type="ECO:0000256" key="1">
    <source>
        <dbReference type="SAM" id="Phobius"/>
    </source>
</evidence>
<protein>
    <recommendedName>
        <fullName evidence="4">Anti-sigma factor</fullName>
    </recommendedName>
</protein>
<comment type="caution">
    <text evidence="2">The sequence shown here is derived from an EMBL/GenBank/DDBJ whole genome shotgun (WGS) entry which is preliminary data.</text>
</comment>
<dbReference type="Proteomes" id="UP001165444">
    <property type="component" value="Unassembled WGS sequence"/>
</dbReference>
<keyword evidence="1" id="KW-0812">Transmembrane</keyword>